<dbReference type="Proteomes" id="UP000324639">
    <property type="component" value="Chromosome Bgt_-03"/>
</dbReference>
<reference evidence="1 2" key="1">
    <citation type="submission" date="2018-08" db="EMBL/GenBank/DDBJ databases">
        <authorList>
            <person name="Muller C M."/>
        </authorList>
    </citation>
    <scope>NUCLEOTIDE SEQUENCE [LARGE SCALE GENOMIC DNA]</scope>
</reference>
<accession>A0A9X9L9Y5</accession>
<evidence type="ECO:0000313" key="1">
    <source>
        <dbReference type="EMBL" id="VCU40499.1"/>
    </source>
</evidence>
<name>A0A9X9L9Y5_BLUGR</name>
<organism evidence="1 2">
    <name type="scientific">Blumeria graminis f. sp. tritici</name>
    <dbReference type="NCBI Taxonomy" id="62690"/>
    <lineage>
        <taxon>Eukaryota</taxon>
        <taxon>Fungi</taxon>
        <taxon>Dikarya</taxon>
        <taxon>Ascomycota</taxon>
        <taxon>Pezizomycotina</taxon>
        <taxon>Leotiomycetes</taxon>
        <taxon>Erysiphales</taxon>
        <taxon>Erysiphaceae</taxon>
        <taxon>Blumeria</taxon>
    </lineage>
</organism>
<proteinExistence type="predicted"/>
<dbReference type="AlphaFoldDB" id="A0A9X9L9Y5"/>
<gene>
    <name evidence="1" type="ORF">BGT96224V316_LOCUS1759</name>
</gene>
<protein>
    <submittedName>
        <fullName evidence="1">Bgt-51745</fullName>
    </submittedName>
</protein>
<evidence type="ECO:0000313" key="2">
    <source>
        <dbReference type="Proteomes" id="UP000324639"/>
    </source>
</evidence>
<feature type="non-terminal residue" evidence="1">
    <location>
        <position position="1"/>
    </location>
</feature>
<keyword evidence="2" id="KW-1185">Reference proteome</keyword>
<sequence length="127" mass="14282">VEINGKSVIFPSTCVKKYPRNDTQDVSIVQEKEFLIEIGPIPKIASDYPHKNDKSTVIETFVQKIKTSKSLSEAAQELNALLVKFISLTTMILTTVKKNSTMAMKAVTITSRMRNFSITTMYTLSFQ</sequence>
<dbReference type="EMBL" id="LR026986">
    <property type="protein sequence ID" value="VCU40499.1"/>
    <property type="molecule type" value="Genomic_DNA"/>
</dbReference>